<dbReference type="InParanoid" id="A0A177C2L3"/>
<sequence>MKLLNLLSSAALAAVGFAAAILPKDVSGLFDRGETSVRLCPAKCNIIVSDCINKDLLGLDTCQQIKCQDRDCAACDAKCKKASPSSIVMASEAERRDTVTKEQEAAPDNTSKEDIELADSTKLFMSPYCPKYLVGNRQACKEKGKSEAECNRQGCNGMCLKTCQWCESFRAPRPPTFIET</sequence>
<feature type="region of interest" description="Disordered" evidence="1">
    <location>
        <begin position="92"/>
        <end position="112"/>
    </location>
</feature>
<evidence type="ECO:0000313" key="3">
    <source>
        <dbReference type="EMBL" id="OAG00977.1"/>
    </source>
</evidence>
<accession>A0A177C2L3</accession>
<keyword evidence="4" id="KW-1185">Reference proteome</keyword>
<feature type="signal peptide" evidence="2">
    <location>
        <begin position="1"/>
        <end position="20"/>
    </location>
</feature>
<proteinExistence type="predicted"/>
<keyword evidence="2" id="KW-0732">Signal</keyword>
<evidence type="ECO:0000256" key="1">
    <source>
        <dbReference type="SAM" id="MobiDB-lite"/>
    </source>
</evidence>
<dbReference type="Proteomes" id="UP000077069">
    <property type="component" value="Unassembled WGS sequence"/>
</dbReference>
<reference evidence="3 4" key="1">
    <citation type="submission" date="2016-05" db="EMBL/GenBank/DDBJ databases">
        <title>Comparative analysis of secretome profiles of manganese(II)-oxidizing ascomycete fungi.</title>
        <authorList>
            <consortium name="DOE Joint Genome Institute"/>
            <person name="Zeiner C.A."/>
            <person name="Purvine S.O."/>
            <person name="Zink E.M."/>
            <person name="Wu S."/>
            <person name="Pasa-Tolic L."/>
            <person name="Chaput D.L."/>
            <person name="Haridas S."/>
            <person name="Grigoriev I.V."/>
            <person name="Santelli C.M."/>
            <person name="Hansel C.M."/>
        </authorList>
    </citation>
    <scope>NUCLEOTIDE SEQUENCE [LARGE SCALE GENOMIC DNA]</scope>
    <source>
        <strain evidence="3 4">AP3s5-JAC2a</strain>
    </source>
</reference>
<dbReference type="OrthoDB" id="3781418at2759"/>
<evidence type="ECO:0008006" key="5">
    <source>
        <dbReference type="Google" id="ProtNLM"/>
    </source>
</evidence>
<organism evidence="3 4">
    <name type="scientific">Paraphaeosphaeria sporulosa</name>
    <dbReference type="NCBI Taxonomy" id="1460663"/>
    <lineage>
        <taxon>Eukaryota</taxon>
        <taxon>Fungi</taxon>
        <taxon>Dikarya</taxon>
        <taxon>Ascomycota</taxon>
        <taxon>Pezizomycotina</taxon>
        <taxon>Dothideomycetes</taxon>
        <taxon>Pleosporomycetidae</taxon>
        <taxon>Pleosporales</taxon>
        <taxon>Massarineae</taxon>
        <taxon>Didymosphaeriaceae</taxon>
        <taxon>Paraphaeosphaeria</taxon>
    </lineage>
</organism>
<dbReference type="EMBL" id="KV441558">
    <property type="protein sequence ID" value="OAG00977.1"/>
    <property type="molecule type" value="Genomic_DNA"/>
</dbReference>
<dbReference type="AlphaFoldDB" id="A0A177C2L3"/>
<evidence type="ECO:0000313" key="4">
    <source>
        <dbReference type="Proteomes" id="UP000077069"/>
    </source>
</evidence>
<dbReference type="RefSeq" id="XP_018031342.1">
    <property type="nucleotide sequence ID" value="XM_018185202.1"/>
</dbReference>
<protein>
    <recommendedName>
        <fullName evidence="5">ShKT domain-containing protein</fullName>
    </recommendedName>
</protein>
<evidence type="ECO:0000256" key="2">
    <source>
        <dbReference type="SAM" id="SignalP"/>
    </source>
</evidence>
<name>A0A177C2L3_9PLEO</name>
<feature type="chain" id="PRO_5008057663" description="ShKT domain-containing protein" evidence="2">
    <location>
        <begin position="21"/>
        <end position="180"/>
    </location>
</feature>
<gene>
    <name evidence="3" type="ORF">CC84DRAFT_1263043</name>
</gene>
<dbReference type="GeneID" id="28768688"/>